<dbReference type="InterPro" id="IPR036651">
    <property type="entry name" value="Gln_synt_N_sf"/>
</dbReference>
<accession>A0A368X958</accession>
<dbReference type="Gene3D" id="3.30.590.10">
    <property type="entry name" value="Glutamine synthetase/guanido kinase, catalytic domain"/>
    <property type="match status" value="1"/>
</dbReference>
<dbReference type="NCBIfam" id="TIGR03105">
    <property type="entry name" value="gln_synth_III"/>
    <property type="match status" value="1"/>
</dbReference>
<comment type="caution">
    <text evidence="10">The sequence shown here is derived from an EMBL/GenBank/DDBJ whole genome shotgun (WGS) entry which is preliminary data.</text>
</comment>
<organism evidence="10 11">
    <name type="scientific">Pseudorhodoferax soli</name>
    <dbReference type="NCBI Taxonomy" id="545864"/>
    <lineage>
        <taxon>Bacteria</taxon>
        <taxon>Pseudomonadati</taxon>
        <taxon>Pseudomonadota</taxon>
        <taxon>Betaproteobacteria</taxon>
        <taxon>Burkholderiales</taxon>
        <taxon>Comamonadaceae</taxon>
    </lineage>
</organism>
<dbReference type="OrthoDB" id="9807095at2"/>
<proteinExistence type="inferred from homology"/>
<sequence length="445" mass="48244">MPDPTTAQALHERLAKQGVHTLLAQFTDLLGVARGKYVPLAQLDTLLRSGAGFSGTSIVGTGLPRSGARSEYYGRGDAATAQALSWMPGYARVVCDGHVDGQPFEGCPRQILRRQVDRLAARGWTLQVGMEPEFFLLRQGAAGQWQPIDALDRSDKPSYDLKALARQGGFLDELHQALASAGLEVLQIDHEDAHGQFELNFSHADVLTTADRLMLFKMAAHTLAERHGASFSMMPKPFANQPGSGLHFHVSLWKGDENLFADAHADLSELAQSFIAGVLGRSAALCALAAPTVNSYKRLVVGESLSGTSWAPAYVAHGFNNRTALVRTLRGRFEWRLPDAAANPYLAAAGLIAAGLDGVDRHLDPGPARPDDLFDWPLQRIRAEGIAVLPQSLGAAVDALERDSVLAHALGAAAHAEFVRLKWAEWTAYARHVSAWEFERYATVF</sequence>
<dbReference type="GO" id="GO:0005524">
    <property type="term" value="F:ATP binding"/>
    <property type="evidence" value="ECO:0007669"/>
    <property type="project" value="UniProtKB-KW"/>
</dbReference>
<keyword evidence="5" id="KW-0460">Magnesium</keyword>
<keyword evidence="2" id="KW-0436">Ligase</keyword>
<dbReference type="PROSITE" id="PS00181">
    <property type="entry name" value="GLNA_ATP"/>
    <property type="match status" value="1"/>
</dbReference>
<evidence type="ECO:0000256" key="6">
    <source>
        <dbReference type="PROSITE-ProRule" id="PRU01330"/>
    </source>
</evidence>
<dbReference type="SMART" id="SM01230">
    <property type="entry name" value="Gln-synt_C"/>
    <property type="match status" value="1"/>
</dbReference>
<dbReference type="SUPFAM" id="SSF55931">
    <property type="entry name" value="Glutamine synthetase/guanido kinase"/>
    <property type="match status" value="1"/>
</dbReference>
<dbReference type="InterPro" id="IPR027303">
    <property type="entry name" value="Gln_synth_gly_rich_site"/>
</dbReference>
<protein>
    <submittedName>
        <fullName evidence="10">Glutamine synthetase</fullName>
    </submittedName>
</protein>
<dbReference type="PROSITE" id="PS51986">
    <property type="entry name" value="GS_BETA_GRASP"/>
    <property type="match status" value="1"/>
</dbReference>
<dbReference type="InterPro" id="IPR008147">
    <property type="entry name" value="Gln_synt_N"/>
</dbReference>
<dbReference type="Proteomes" id="UP000252884">
    <property type="component" value="Unassembled WGS sequence"/>
</dbReference>
<dbReference type="EMBL" id="QPJK01000015">
    <property type="protein sequence ID" value="RCW64385.1"/>
    <property type="molecule type" value="Genomic_DNA"/>
</dbReference>
<gene>
    <name evidence="10" type="ORF">DES41_1159</name>
</gene>
<dbReference type="PROSITE" id="PS51987">
    <property type="entry name" value="GS_CATALYTIC"/>
    <property type="match status" value="1"/>
</dbReference>
<evidence type="ECO:0000256" key="5">
    <source>
        <dbReference type="ARBA" id="ARBA00022842"/>
    </source>
</evidence>
<comment type="cofactor">
    <cofactor evidence="1">
        <name>Mg(2+)</name>
        <dbReference type="ChEBI" id="CHEBI:18420"/>
    </cofactor>
</comment>
<evidence type="ECO:0000256" key="3">
    <source>
        <dbReference type="ARBA" id="ARBA00022741"/>
    </source>
</evidence>
<keyword evidence="11" id="KW-1185">Reference proteome</keyword>
<name>A0A368X958_9BURK</name>
<keyword evidence="4" id="KW-0067">ATP-binding</keyword>
<evidence type="ECO:0000259" key="8">
    <source>
        <dbReference type="PROSITE" id="PS51986"/>
    </source>
</evidence>
<dbReference type="PANTHER" id="PTHR43785">
    <property type="entry name" value="GAMMA-GLUTAMYLPUTRESCINE SYNTHETASE"/>
    <property type="match status" value="1"/>
</dbReference>
<dbReference type="Gene3D" id="3.10.20.70">
    <property type="entry name" value="Glutamine synthetase, N-terminal domain"/>
    <property type="match status" value="1"/>
</dbReference>
<dbReference type="GO" id="GO:0004356">
    <property type="term" value="F:glutamine synthetase activity"/>
    <property type="evidence" value="ECO:0007669"/>
    <property type="project" value="InterPro"/>
</dbReference>
<feature type="domain" description="GS beta-grasp" evidence="8">
    <location>
        <begin position="17"/>
        <end position="102"/>
    </location>
</feature>
<comment type="similarity">
    <text evidence="6 7">Belongs to the glutamine synthetase family.</text>
</comment>
<evidence type="ECO:0000256" key="1">
    <source>
        <dbReference type="ARBA" id="ARBA00001946"/>
    </source>
</evidence>
<dbReference type="InterPro" id="IPR017536">
    <property type="entry name" value="Glutamine_synthetase_typeIII"/>
</dbReference>
<evidence type="ECO:0000313" key="10">
    <source>
        <dbReference type="EMBL" id="RCW64385.1"/>
    </source>
</evidence>
<dbReference type="GO" id="GO:0006542">
    <property type="term" value="P:glutamine biosynthetic process"/>
    <property type="evidence" value="ECO:0007669"/>
    <property type="project" value="InterPro"/>
</dbReference>
<evidence type="ECO:0000313" key="11">
    <source>
        <dbReference type="Proteomes" id="UP000252884"/>
    </source>
</evidence>
<reference evidence="10 11" key="1">
    <citation type="submission" date="2018-07" db="EMBL/GenBank/DDBJ databases">
        <title>Genomic Encyclopedia of Type Strains, Phase IV (KMG-IV): sequencing the most valuable type-strain genomes for metagenomic binning, comparative biology and taxonomic classification.</title>
        <authorList>
            <person name="Goeker M."/>
        </authorList>
    </citation>
    <scope>NUCLEOTIDE SEQUENCE [LARGE SCALE GENOMIC DNA]</scope>
    <source>
        <strain evidence="10 11">DSM 21634</strain>
    </source>
</reference>
<dbReference type="InterPro" id="IPR014746">
    <property type="entry name" value="Gln_synth/guanido_kin_cat_dom"/>
</dbReference>
<dbReference type="InterPro" id="IPR008146">
    <property type="entry name" value="Gln_synth_cat_dom"/>
</dbReference>
<dbReference type="AlphaFoldDB" id="A0A368X958"/>
<dbReference type="PANTHER" id="PTHR43785:SF12">
    <property type="entry name" value="TYPE-1 GLUTAMINE SYNTHETASE 2"/>
    <property type="match status" value="1"/>
</dbReference>
<feature type="domain" description="GS catalytic" evidence="9">
    <location>
        <begin position="108"/>
        <end position="445"/>
    </location>
</feature>
<dbReference type="RefSeq" id="WP_114472240.1">
    <property type="nucleotide sequence ID" value="NZ_QPJK01000015.1"/>
</dbReference>
<dbReference type="SUPFAM" id="SSF54368">
    <property type="entry name" value="Glutamine synthetase, N-terminal domain"/>
    <property type="match status" value="1"/>
</dbReference>
<dbReference type="Pfam" id="PF00120">
    <property type="entry name" value="Gln-synt_C"/>
    <property type="match status" value="1"/>
</dbReference>
<keyword evidence="3" id="KW-0547">Nucleotide-binding</keyword>
<evidence type="ECO:0000256" key="2">
    <source>
        <dbReference type="ARBA" id="ARBA00022598"/>
    </source>
</evidence>
<evidence type="ECO:0000256" key="4">
    <source>
        <dbReference type="ARBA" id="ARBA00022840"/>
    </source>
</evidence>
<evidence type="ECO:0000256" key="7">
    <source>
        <dbReference type="RuleBase" id="RU000384"/>
    </source>
</evidence>
<evidence type="ECO:0000259" key="9">
    <source>
        <dbReference type="PROSITE" id="PS51987"/>
    </source>
</evidence>